<dbReference type="GO" id="GO:0022627">
    <property type="term" value="C:cytosolic small ribosomal subunit"/>
    <property type="evidence" value="ECO:0007669"/>
    <property type="project" value="TreeGrafter"/>
</dbReference>
<comment type="similarity">
    <text evidence="1 8 9">Belongs to the universal ribosomal protein uS3 family.</text>
</comment>
<dbReference type="Proteomes" id="UP000178517">
    <property type="component" value="Unassembled WGS sequence"/>
</dbReference>
<dbReference type="GO" id="GO:0003729">
    <property type="term" value="F:mRNA binding"/>
    <property type="evidence" value="ECO:0007669"/>
    <property type="project" value="UniProtKB-UniRule"/>
</dbReference>
<dbReference type="Gene3D" id="3.30.300.20">
    <property type="match status" value="1"/>
</dbReference>
<dbReference type="InterPro" id="IPR005704">
    <property type="entry name" value="Ribosomal_uS3_bac-typ"/>
</dbReference>
<dbReference type="InterPro" id="IPR009019">
    <property type="entry name" value="KH_sf_prok-type"/>
</dbReference>
<evidence type="ECO:0000256" key="1">
    <source>
        <dbReference type="ARBA" id="ARBA00010761"/>
    </source>
</evidence>
<gene>
    <name evidence="8" type="primary">rpsC</name>
    <name evidence="11" type="ORF">A3A04_00010</name>
</gene>
<dbReference type="Gene3D" id="3.30.1140.32">
    <property type="entry name" value="Ribosomal protein S3, C-terminal domain"/>
    <property type="match status" value="1"/>
</dbReference>
<evidence type="ECO:0000256" key="7">
    <source>
        <dbReference type="ARBA" id="ARBA00035257"/>
    </source>
</evidence>
<name>A0A1G1ZPZ7_9BACT</name>
<dbReference type="GO" id="GO:0006412">
    <property type="term" value="P:translation"/>
    <property type="evidence" value="ECO:0007669"/>
    <property type="project" value="UniProtKB-UniRule"/>
</dbReference>
<dbReference type="CDD" id="cd02412">
    <property type="entry name" value="KH-II_30S_S3"/>
    <property type="match status" value="1"/>
</dbReference>
<dbReference type="GO" id="GO:0019843">
    <property type="term" value="F:rRNA binding"/>
    <property type="evidence" value="ECO:0007669"/>
    <property type="project" value="UniProtKB-UniRule"/>
</dbReference>
<comment type="function">
    <text evidence="6 8">Binds the lower part of the 30S subunit head. Binds mRNA in the 70S ribosome, positioning it for translation.</text>
</comment>
<dbReference type="PANTHER" id="PTHR11760">
    <property type="entry name" value="30S/40S RIBOSOMAL PROTEIN S3"/>
    <property type="match status" value="1"/>
</dbReference>
<accession>A0A1G1ZPZ7</accession>
<dbReference type="Pfam" id="PF00189">
    <property type="entry name" value="Ribosomal_S3_C"/>
    <property type="match status" value="1"/>
</dbReference>
<dbReference type="PROSITE" id="PS50823">
    <property type="entry name" value="KH_TYPE_2"/>
    <property type="match status" value="1"/>
</dbReference>
<reference evidence="11 12" key="1">
    <citation type="journal article" date="2016" name="Nat. Commun.">
        <title>Thousands of microbial genomes shed light on interconnected biogeochemical processes in an aquifer system.</title>
        <authorList>
            <person name="Anantharaman K."/>
            <person name="Brown C.T."/>
            <person name="Hug L.A."/>
            <person name="Sharon I."/>
            <person name="Castelle C.J."/>
            <person name="Probst A.J."/>
            <person name="Thomas B.C."/>
            <person name="Singh A."/>
            <person name="Wilkins M.J."/>
            <person name="Karaoz U."/>
            <person name="Brodie E.L."/>
            <person name="Williams K.H."/>
            <person name="Hubbard S.S."/>
            <person name="Banfield J.F."/>
        </authorList>
    </citation>
    <scope>NUCLEOTIDE SEQUENCE [LARGE SCALE GENOMIC DNA]</scope>
</reference>
<feature type="domain" description="KH type-2" evidence="10">
    <location>
        <begin position="38"/>
        <end position="123"/>
    </location>
</feature>
<dbReference type="InterPro" id="IPR036419">
    <property type="entry name" value="Ribosomal_S3_C_sf"/>
</dbReference>
<keyword evidence="2 8" id="KW-0699">rRNA-binding</keyword>
<dbReference type="PROSITE" id="PS00548">
    <property type="entry name" value="RIBOSOMAL_S3"/>
    <property type="match status" value="1"/>
</dbReference>
<dbReference type="SUPFAM" id="SSF54814">
    <property type="entry name" value="Prokaryotic type KH domain (KH-domain type II)"/>
    <property type="match status" value="1"/>
</dbReference>
<dbReference type="PANTHER" id="PTHR11760:SF19">
    <property type="entry name" value="SMALL RIBOSOMAL SUBUNIT PROTEIN US3C"/>
    <property type="match status" value="1"/>
</dbReference>
<dbReference type="Pfam" id="PF07650">
    <property type="entry name" value="KH_2"/>
    <property type="match status" value="1"/>
</dbReference>
<proteinExistence type="inferred from homology"/>
<dbReference type="InterPro" id="IPR015946">
    <property type="entry name" value="KH_dom-like_a/b"/>
</dbReference>
<protein>
    <recommendedName>
        <fullName evidence="7 8">Small ribosomal subunit protein uS3</fullName>
    </recommendedName>
</protein>
<keyword evidence="3 8" id="KW-0694">RNA-binding</keyword>
<dbReference type="FunFam" id="3.30.300.20:FF:000001">
    <property type="entry name" value="30S ribosomal protein S3"/>
    <property type="match status" value="1"/>
</dbReference>
<sequence>MGHKIRPTAIRIGIIENWHSRGMSKKGMISRLEQDELIRGVIKKRIGQAGIDKIDIERTNNVCRVVIHAARPGLIIGRGGKGIEELHAFLVKQLEKLERKKLTRNTTIKKEKLNLAISVEELKKNDVSAMVIAQSIASDLERRTSTRQAMRKYLDTIMQYREVRGAKLLLSGRLDGAEIARNARLMKGVLPLQTLRARIDYGEATAFTIYGTVGIKVWIYKGEVFIEK</sequence>
<dbReference type="SUPFAM" id="SSF54821">
    <property type="entry name" value="Ribosomal protein S3 C-terminal domain"/>
    <property type="match status" value="1"/>
</dbReference>
<comment type="caution">
    <text evidence="11">The sequence shown here is derived from an EMBL/GenBank/DDBJ whole genome shotgun (WGS) entry which is preliminary data.</text>
</comment>
<evidence type="ECO:0000259" key="10">
    <source>
        <dbReference type="PROSITE" id="PS50823"/>
    </source>
</evidence>
<dbReference type="InterPro" id="IPR004044">
    <property type="entry name" value="KH_dom_type_2"/>
</dbReference>
<dbReference type="AlphaFoldDB" id="A0A1G1ZPZ7"/>
<dbReference type="HAMAP" id="MF_01309_B">
    <property type="entry name" value="Ribosomal_uS3_B"/>
    <property type="match status" value="1"/>
</dbReference>
<dbReference type="NCBIfam" id="TIGR01009">
    <property type="entry name" value="rpsC_bact"/>
    <property type="match status" value="1"/>
</dbReference>
<evidence type="ECO:0000256" key="8">
    <source>
        <dbReference type="HAMAP-Rule" id="MF_01309"/>
    </source>
</evidence>
<evidence type="ECO:0000256" key="4">
    <source>
        <dbReference type="ARBA" id="ARBA00022980"/>
    </source>
</evidence>
<evidence type="ECO:0000256" key="9">
    <source>
        <dbReference type="RuleBase" id="RU003624"/>
    </source>
</evidence>
<dbReference type="GO" id="GO:0003735">
    <property type="term" value="F:structural constituent of ribosome"/>
    <property type="evidence" value="ECO:0007669"/>
    <property type="project" value="InterPro"/>
</dbReference>
<evidence type="ECO:0000313" key="12">
    <source>
        <dbReference type="Proteomes" id="UP000178517"/>
    </source>
</evidence>
<dbReference type="EMBL" id="MHJI01000003">
    <property type="protein sequence ID" value="OGY66505.1"/>
    <property type="molecule type" value="Genomic_DNA"/>
</dbReference>
<keyword evidence="5 8" id="KW-0687">Ribonucleoprotein</keyword>
<evidence type="ECO:0000256" key="3">
    <source>
        <dbReference type="ARBA" id="ARBA00022884"/>
    </source>
</evidence>
<dbReference type="InterPro" id="IPR001351">
    <property type="entry name" value="Ribosomal_uS3_C"/>
</dbReference>
<evidence type="ECO:0000256" key="6">
    <source>
        <dbReference type="ARBA" id="ARBA00024998"/>
    </source>
</evidence>
<evidence type="ECO:0000313" key="11">
    <source>
        <dbReference type="EMBL" id="OGY66505.1"/>
    </source>
</evidence>
<dbReference type="STRING" id="1798406.A3A04_00010"/>
<dbReference type="InterPro" id="IPR018280">
    <property type="entry name" value="Ribosomal_uS3_CS"/>
</dbReference>
<comment type="subunit">
    <text evidence="8">Part of the 30S ribosomal subunit. Forms a tight complex with proteins S10 and S14.</text>
</comment>
<organism evidence="11 12">
    <name type="scientific">Candidatus Harrisonbacteria bacterium RIFCSPLOWO2_01_FULL_40_28</name>
    <dbReference type="NCBI Taxonomy" id="1798406"/>
    <lineage>
        <taxon>Bacteria</taxon>
        <taxon>Candidatus Harrisoniibacteriota</taxon>
    </lineage>
</organism>
<dbReference type="InterPro" id="IPR057258">
    <property type="entry name" value="Ribosomal_uS3"/>
</dbReference>
<evidence type="ECO:0000256" key="5">
    <source>
        <dbReference type="ARBA" id="ARBA00023274"/>
    </source>
</evidence>
<keyword evidence="4 8" id="KW-0689">Ribosomal protein</keyword>
<evidence type="ECO:0000256" key="2">
    <source>
        <dbReference type="ARBA" id="ARBA00022730"/>
    </source>
</evidence>